<dbReference type="Gene3D" id="3.40.50.1820">
    <property type="entry name" value="alpha/beta hydrolase"/>
    <property type="match status" value="1"/>
</dbReference>
<organism evidence="13">
    <name type="scientific">Harpegnathos saltator</name>
    <name type="common">Jerdon's jumping ant</name>
    <dbReference type="NCBI Taxonomy" id="610380"/>
    <lineage>
        <taxon>Eukaryota</taxon>
        <taxon>Metazoa</taxon>
        <taxon>Ecdysozoa</taxon>
        <taxon>Arthropoda</taxon>
        <taxon>Hexapoda</taxon>
        <taxon>Insecta</taxon>
        <taxon>Pterygota</taxon>
        <taxon>Neoptera</taxon>
        <taxon>Endopterygota</taxon>
        <taxon>Hymenoptera</taxon>
        <taxon>Apocrita</taxon>
        <taxon>Aculeata</taxon>
        <taxon>Formicoidea</taxon>
        <taxon>Formicidae</taxon>
        <taxon>Ponerinae</taxon>
        <taxon>Ponerini</taxon>
        <taxon>Harpegnathos</taxon>
    </lineage>
</organism>
<dbReference type="PANTHER" id="PTHR11005">
    <property type="entry name" value="LYSOSOMAL ACID LIPASE-RELATED"/>
    <property type="match status" value="1"/>
</dbReference>
<dbReference type="OrthoDB" id="9974421at2759"/>
<dbReference type="EMBL" id="GL449409">
    <property type="protein sequence ID" value="EFN82798.1"/>
    <property type="molecule type" value="Genomic_DNA"/>
</dbReference>
<feature type="domain" description="Partial AB-hydrolase lipase" evidence="10">
    <location>
        <begin position="47"/>
        <end position="104"/>
    </location>
</feature>
<keyword evidence="13" id="KW-1185">Reference proteome</keyword>
<dbReference type="STRING" id="610380.E2BNC8"/>
<feature type="chain" id="PRO_5012338876" description="Lipase" evidence="9">
    <location>
        <begin position="16"/>
        <end position="411"/>
    </location>
</feature>
<accession>E2BNC8</accession>
<dbReference type="SUPFAM" id="SSF53474">
    <property type="entry name" value="alpha/beta-Hydrolases"/>
    <property type="match status" value="1"/>
</dbReference>
<protein>
    <recommendedName>
        <fullName evidence="7">Lipase</fullName>
    </recommendedName>
</protein>
<dbReference type="InterPro" id="IPR006693">
    <property type="entry name" value="AB_hydrolase_lipase"/>
</dbReference>
<keyword evidence="2 9" id="KW-0732">Signal</keyword>
<proteinExistence type="inferred from homology"/>
<feature type="domain" description="Serine aminopeptidase S33" evidence="11">
    <location>
        <begin position="110"/>
        <end position="226"/>
    </location>
</feature>
<dbReference type="PhylomeDB" id="E2BNC8"/>
<evidence type="ECO:0000256" key="8">
    <source>
        <dbReference type="PIRSR" id="PIRSR000862-1"/>
    </source>
</evidence>
<dbReference type="ESTHER" id="harsa-e2bnc8">
    <property type="family name" value="Acidic_Lipase"/>
</dbReference>
<feature type="active site" description="Charge relay system" evidence="8">
    <location>
        <position position="354"/>
    </location>
</feature>
<dbReference type="Proteomes" id="UP000008237">
    <property type="component" value="Unassembled WGS sequence"/>
</dbReference>
<sequence length="411" mass="47050">MLTVLLFTILAFANATLDPELRILADENLAKLKLNEDLPPDAKLNTMELIEKYHYKPEKHVVITPDGYILELHRIVGRTNSTEQRPVALVMHGLLASSAVWVLSEPKKSLGFILSDAGYDVWLGNVRGSMYSRTHKNPSIAKEDYWNFSWHEIATRDLPTMIDYILKTTGREKLFYLGHSQGTTTFFVMSAQLPEYQNKIHAMFAMAPVVYCSNMISPIFRLLAVFSTPIDLVAKLIGQYEFEPTNEAMQKFQALVCAKDAITQPLCSNMLFLIGGYDRDQFNKTLLPIVLGHVPAGAATKQFVHYAQLINSGKFRQFDYGFFGNLGIYNRIFPPKYDLSKIRVPISLHYSSNDWLADVEDVHQLYKELGKPFGKFRVPHDKFNHLDYMWAKDVDTLLYDKILSLMTRFKD</sequence>
<evidence type="ECO:0000256" key="3">
    <source>
        <dbReference type="ARBA" id="ARBA00022801"/>
    </source>
</evidence>
<gene>
    <name evidence="12" type="ORF">EAI_02561</name>
</gene>
<dbReference type="OMA" id="RVPHDKF"/>
<evidence type="ECO:0000256" key="4">
    <source>
        <dbReference type="ARBA" id="ARBA00022963"/>
    </source>
</evidence>
<dbReference type="InterPro" id="IPR022742">
    <property type="entry name" value="Hydrolase_4"/>
</dbReference>
<evidence type="ECO:0000256" key="7">
    <source>
        <dbReference type="PIRNR" id="PIRNR000862"/>
    </source>
</evidence>
<name>E2BNC8_HARSA</name>
<dbReference type="GO" id="GO:0016042">
    <property type="term" value="P:lipid catabolic process"/>
    <property type="evidence" value="ECO:0007669"/>
    <property type="project" value="UniProtKB-KW"/>
</dbReference>
<evidence type="ECO:0000313" key="12">
    <source>
        <dbReference type="EMBL" id="EFN82798.1"/>
    </source>
</evidence>
<dbReference type="Pfam" id="PF04083">
    <property type="entry name" value="Abhydro_lipase"/>
    <property type="match status" value="1"/>
</dbReference>
<evidence type="ECO:0000256" key="9">
    <source>
        <dbReference type="SAM" id="SignalP"/>
    </source>
</evidence>
<dbReference type="AlphaFoldDB" id="E2BNC8"/>
<feature type="active site" description="Charge relay system" evidence="8">
    <location>
        <position position="385"/>
    </location>
</feature>
<dbReference type="InterPro" id="IPR025483">
    <property type="entry name" value="Lipase_euk"/>
</dbReference>
<evidence type="ECO:0000256" key="6">
    <source>
        <dbReference type="ARBA" id="ARBA00023180"/>
    </source>
</evidence>
<dbReference type="FunFam" id="3.40.50.1820:FF:000021">
    <property type="entry name" value="Lipase"/>
    <property type="match status" value="1"/>
</dbReference>
<reference evidence="12 13" key="1">
    <citation type="journal article" date="2010" name="Science">
        <title>Genomic comparison of the ants Camponotus floridanus and Harpegnathos saltator.</title>
        <authorList>
            <person name="Bonasio R."/>
            <person name="Zhang G."/>
            <person name="Ye C."/>
            <person name="Mutti N.S."/>
            <person name="Fang X."/>
            <person name="Qin N."/>
            <person name="Donahue G."/>
            <person name="Yang P."/>
            <person name="Li Q."/>
            <person name="Li C."/>
            <person name="Zhang P."/>
            <person name="Huang Z."/>
            <person name="Berger S.L."/>
            <person name="Reinberg D."/>
            <person name="Wang J."/>
            <person name="Liebig J."/>
        </authorList>
    </citation>
    <scope>NUCLEOTIDE SEQUENCE [LARGE SCALE GENOMIC DNA]</scope>
    <source>
        <strain evidence="12 13">R22 G/1</strain>
    </source>
</reference>
<feature type="signal peptide" evidence="9">
    <location>
        <begin position="1"/>
        <end position="15"/>
    </location>
</feature>
<keyword evidence="6" id="KW-0325">Glycoprotein</keyword>
<dbReference type="PIRSF" id="PIRSF000862">
    <property type="entry name" value="Steryl_ester_lip"/>
    <property type="match status" value="1"/>
</dbReference>
<dbReference type="Pfam" id="PF12146">
    <property type="entry name" value="Hydrolase_4"/>
    <property type="match status" value="1"/>
</dbReference>
<evidence type="ECO:0000256" key="1">
    <source>
        <dbReference type="ARBA" id="ARBA00010701"/>
    </source>
</evidence>
<keyword evidence="5" id="KW-0443">Lipid metabolism</keyword>
<keyword evidence="4 7" id="KW-0442">Lipid degradation</keyword>
<dbReference type="InParanoid" id="E2BNC8"/>
<comment type="similarity">
    <text evidence="1 7">Belongs to the AB hydrolase superfamily. Lipase family.</text>
</comment>
<dbReference type="GO" id="GO:0016788">
    <property type="term" value="F:hydrolase activity, acting on ester bonds"/>
    <property type="evidence" value="ECO:0007669"/>
    <property type="project" value="InterPro"/>
</dbReference>
<evidence type="ECO:0000256" key="5">
    <source>
        <dbReference type="ARBA" id="ARBA00023098"/>
    </source>
</evidence>
<feature type="active site" description="Nucleophile" evidence="8">
    <location>
        <position position="180"/>
    </location>
</feature>
<evidence type="ECO:0000256" key="2">
    <source>
        <dbReference type="ARBA" id="ARBA00022729"/>
    </source>
</evidence>
<dbReference type="InterPro" id="IPR029058">
    <property type="entry name" value="AB_hydrolase_fold"/>
</dbReference>
<evidence type="ECO:0000259" key="10">
    <source>
        <dbReference type="Pfam" id="PF04083"/>
    </source>
</evidence>
<evidence type="ECO:0000259" key="11">
    <source>
        <dbReference type="Pfam" id="PF12146"/>
    </source>
</evidence>
<dbReference type="KEGG" id="hst:105184784"/>
<keyword evidence="3 7" id="KW-0378">Hydrolase</keyword>
<evidence type="ECO:0000313" key="13">
    <source>
        <dbReference type="Proteomes" id="UP000008237"/>
    </source>
</evidence>